<name>A0A819YIT9_9BILA</name>
<dbReference type="SUPFAM" id="SSF48452">
    <property type="entry name" value="TPR-like"/>
    <property type="match status" value="1"/>
</dbReference>
<evidence type="ECO:0008006" key="3">
    <source>
        <dbReference type="Google" id="ProtNLM"/>
    </source>
</evidence>
<gene>
    <name evidence="1" type="ORF">FNK824_LOCUS34048</name>
</gene>
<dbReference type="AlphaFoldDB" id="A0A819YIT9"/>
<protein>
    <recommendedName>
        <fullName evidence="3">Tetratricopeptide repeat protein</fullName>
    </recommendedName>
</protein>
<comment type="caution">
    <text evidence="1">The sequence shown here is derived from an EMBL/GenBank/DDBJ whole genome shotgun (WGS) entry which is preliminary data.</text>
</comment>
<sequence length="103" mass="11762">MKQQVESEEINLYTLGKLVWDMGRFDLAEKYLNVFLKQLPTNNPLVGKIYEDLTKVTSQAGDYDKSVQWRQKALEFKKSNQKLVSSSTNIKKSVAINTISFAA</sequence>
<dbReference type="Gene3D" id="1.25.40.10">
    <property type="entry name" value="Tetratricopeptide repeat domain"/>
    <property type="match status" value="1"/>
</dbReference>
<evidence type="ECO:0000313" key="2">
    <source>
        <dbReference type="Proteomes" id="UP000663874"/>
    </source>
</evidence>
<proteinExistence type="predicted"/>
<dbReference type="InterPro" id="IPR011990">
    <property type="entry name" value="TPR-like_helical_dom_sf"/>
</dbReference>
<evidence type="ECO:0000313" key="1">
    <source>
        <dbReference type="EMBL" id="CAF4158200.1"/>
    </source>
</evidence>
<organism evidence="1 2">
    <name type="scientific">Rotaria sordida</name>
    <dbReference type="NCBI Taxonomy" id="392033"/>
    <lineage>
        <taxon>Eukaryota</taxon>
        <taxon>Metazoa</taxon>
        <taxon>Spiralia</taxon>
        <taxon>Gnathifera</taxon>
        <taxon>Rotifera</taxon>
        <taxon>Eurotatoria</taxon>
        <taxon>Bdelloidea</taxon>
        <taxon>Philodinida</taxon>
        <taxon>Philodinidae</taxon>
        <taxon>Rotaria</taxon>
    </lineage>
</organism>
<accession>A0A819YIT9</accession>
<reference evidence="1" key="1">
    <citation type="submission" date="2021-02" db="EMBL/GenBank/DDBJ databases">
        <authorList>
            <person name="Nowell W R."/>
        </authorList>
    </citation>
    <scope>NUCLEOTIDE SEQUENCE</scope>
</reference>
<dbReference type="EMBL" id="CAJOBE010013000">
    <property type="protein sequence ID" value="CAF4158200.1"/>
    <property type="molecule type" value="Genomic_DNA"/>
</dbReference>
<dbReference type="Proteomes" id="UP000663874">
    <property type="component" value="Unassembled WGS sequence"/>
</dbReference>